<dbReference type="PANTHER" id="PTHR33933">
    <property type="entry name" value="NUCLEOTIDYLTRANSFERASE"/>
    <property type="match status" value="1"/>
</dbReference>
<organism evidence="2 3">
    <name type="scientific">Vecturithrix granuli</name>
    <dbReference type="NCBI Taxonomy" id="1499967"/>
    <lineage>
        <taxon>Bacteria</taxon>
        <taxon>Candidatus Moduliflexota</taxon>
        <taxon>Candidatus Vecturitrichia</taxon>
        <taxon>Candidatus Vecturitrichales</taxon>
        <taxon>Candidatus Vecturitrichaceae</taxon>
        <taxon>Candidatus Vecturithrix</taxon>
    </lineage>
</organism>
<dbReference type="Gene3D" id="3.30.460.10">
    <property type="entry name" value="Beta Polymerase, domain 2"/>
    <property type="match status" value="1"/>
</dbReference>
<proteinExistence type="predicted"/>
<dbReference type="EMBL" id="DF820463">
    <property type="protein sequence ID" value="GAK55502.1"/>
    <property type="molecule type" value="Genomic_DNA"/>
</dbReference>
<dbReference type="HOGENOM" id="CLU_130257_3_3_0"/>
<feature type="domain" description="Polymerase nucleotidyl transferase" evidence="1">
    <location>
        <begin position="15"/>
        <end position="80"/>
    </location>
</feature>
<keyword evidence="3" id="KW-1185">Reference proteome</keyword>
<evidence type="ECO:0000259" key="1">
    <source>
        <dbReference type="Pfam" id="PF01909"/>
    </source>
</evidence>
<dbReference type="InterPro" id="IPR043519">
    <property type="entry name" value="NT_sf"/>
</dbReference>
<name>A0A0S6WCH1_VECG1</name>
<dbReference type="GO" id="GO:0016779">
    <property type="term" value="F:nucleotidyltransferase activity"/>
    <property type="evidence" value="ECO:0007669"/>
    <property type="project" value="InterPro"/>
</dbReference>
<sequence length="115" mass="13308">MKRLREQRTLTKEEKKLLKTCSQLLKAFDPSAKIILYGSRARGDAQPDSDYDVLILTEKEATLQKEDDFRGQIYPLELETGAVITVMLYNQQTWESPLYQAMPFHQNVERDGVTL</sequence>
<dbReference type="eggNOG" id="COG1708">
    <property type="taxonomic scope" value="Bacteria"/>
</dbReference>
<dbReference type="STRING" id="1499967.U27_02336"/>
<dbReference type="AlphaFoldDB" id="A0A0S6WCH1"/>
<evidence type="ECO:0000313" key="3">
    <source>
        <dbReference type="Proteomes" id="UP000030661"/>
    </source>
</evidence>
<evidence type="ECO:0000313" key="2">
    <source>
        <dbReference type="EMBL" id="GAK55502.1"/>
    </source>
</evidence>
<reference evidence="2 3" key="1">
    <citation type="journal article" date="2015" name="PeerJ">
        <title>First genomic representation of candidate bacterial phylum KSB3 points to enhanced environmental sensing as a trigger of wastewater bulking.</title>
        <authorList>
            <person name="Sekiguchi Y."/>
            <person name="Ohashi A."/>
            <person name="Parks D.H."/>
            <person name="Yamauchi T."/>
            <person name="Tyson G.W."/>
            <person name="Hugenholtz P."/>
        </authorList>
    </citation>
    <scope>NUCLEOTIDE SEQUENCE [LARGE SCALE GENOMIC DNA]</scope>
</reference>
<dbReference type="InterPro" id="IPR052548">
    <property type="entry name" value="Type_VII_TA_antitoxin"/>
</dbReference>
<dbReference type="SUPFAM" id="SSF81301">
    <property type="entry name" value="Nucleotidyltransferase"/>
    <property type="match status" value="1"/>
</dbReference>
<accession>A0A0S6WCH1</accession>
<dbReference type="Proteomes" id="UP000030661">
    <property type="component" value="Unassembled WGS sequence"/>
</dbReference>
<gene>
    <name evidence="2" type="ORF">U27_02336</name>
</gene>
<dbReference type="PANTHER" id="PTHR33933:SF1">
    <property type="entry name" value="PROTEIN ADENYLYLTRANSFERASE MNTA-RELATED"/>
    <property type="match status" value="1"/>
</dbReference>
<keyword evidence="2" id="KW-0808">Transferase</keyword>
<protein>
    <submittedName>
        <fullName evidence="2">Putative nucleotidyl transferase</fullName>
    </submittedName>
</protein>
<dbReference type="Pfam" id="PF01909">
    <property type="entry name" value="NTP_transf_2"/>
    <property type="match status" value="1"/>
</dbReference>
<dbReference type="InterPro" id="IPR002934">
    <property type="entry name" value="Polymerase_NTP_transf_dom"/>
</dbReference>
<dbReference type="CDD" id="cd05403">
    <property type="entry name" value="NT_KNTase_like"/>
    <property type="match status" value="1"/>
</dbReference>